<dbReference type="InterPro" id="IPR001736">
    <property type="entry name" value="PLipase_D/transphosphatidylase"/>
</dbReference>
<reference evidence="8" key="1">
    <citation type="journal article" date="2020" name="mSystems">
        <title>Genome- and Community-Level Interaction Insights into Carbon Utilization and Element Cycling Functions of Hydrothermarchaeota in Hydrothermal Sediment.</title>
        <authorList>
            <person name="Zhou Z."/>
            <person name="Liu Y."/>
            <person name="Xu W."/>
            <person name="Pan J."/>
            <person name="Luo Z.H."/>
            <person name="Li M."/>
        </authorList>
    </citation>
    <scope>NUCLEOTIDE SEQUENCE [LARGE SCALE GENOMIC DNA]</scope>
    <source>
        <strain evidence="8">SpSt-265</strain>
    </source>
</reference>
<proteinExistence type="inferred from homology"/>
<evidence type="ECO:0000256" key="2">
    <source>
        <dbReference type="ARBA" id="ARBA00008664"/>
    </source>
</evidence>
<evidence type="ECO:0000313" key="8">
    <source>
        <dbReference type="EMBL" id="HEA86643.1"/>
    </source>
</evidence>
<feature type="domain" description="PLD phosphodiesterase" evidence="7">
    <location>
        <begin position="281"/>
        <end position="308"/>
    </location>
</feature>
<dbReference type="Gene3D" id="3.30.870.10">
    <property type="entry name" value="Endonuclease Chain A"/>
    <property type="match status" value="2"/>
</dbReference>
<comment type="caution">
    <text evidence="8">The sequence shown here is derived from an EMBL/GenBank/DDBJ whole genome shotgun (WGS) entry which is preliminary data.</text>
</comment>
<dbReference type="GO" id="GO:0016891">
    <property type="term" value="F:RNA endonuclease activity producing 5'-phosphomonoesters, hydrolytic mechanism"/>
    <property type="evidence" value="ECO:0007669"/>
    <property type="project" value="TreeGrafter"/>
</dbReference>
<dbReference type="AlphaFoldDB" id="A0A7C1NBN2"/>
<evidence type="ECO:0000256" key="1">
    <source>
        <dbReference type="ARBA" id="ARBA00000798"/>
    </source>
</evidence>
<protein>
    <recommendedName>
        <fullName evidence="3">phospholipase D</fullName>
        <ecNumber evidence="3">3.1.4.4</ecNumber>
    </recommendedName>
</protein>
<keyword evidence="5" id="KW-0442">Lipid degradation</keyword>
<evidence type="ECO:0000256" key="5">
    <source>
        <dbReference type="ARBA" id="ARBA00022963"/>
    </source>
</evidence>
<evidence type="ECO:0000256" key="4">
    <source>
        <dbReference type="ARBA" id="ARBA00022801"/>
    </source>
</evidence>
<dbReference type="Pfam" id="PF13091">
    <property type="entry name" value="PLDc_2"/>
    <property type="match status" value="2"/>
</dbReference>
<dbReference type="GO" id="GO:0016042">
    <property type="term" value="P:lipid catabolic process"/>
    <property type="evidence" value="ECO:0007669"/>
    <property type="project" value="UniProtKB-KW"/>
</dbReference>
<evidence type="ECO:0000256" key="6">
    <source>
        <dbReference type="ARBA" id="ARBA00023098"/>
    </source>
</evidence>
<dbReference type="EC" id="3.1.4.4" evidence="3"/>
<keyword evidence="4" id="KW-0378">Hydrolase</keyword>
<evidence type="ECO:0000259" key="7">
    <source>
        <dbReference type="PROSITE" id="PS50035"/>
    </source>
</evidence>
<comment type="similarity">
    <text evidence="2">Belongs to the phospholipase D family.</text>
</comment>
<dbReference type="PROSITE" id="PS50035">
    <property type="entry name" value="PLD"/>
    <property type="match status" value="1"/>
</dbReference>
<organism evidence="8">
    <name type="scientific">candidate division WOR-3 bacterium</name>
    <dbReference type="NCBI Taxonomy" id="2052148"/>
    <lineage>
        <taxon>Bacteria</taxon>
        <taxon>Bacteria division WOR-3</taxon>
    </lineage>
</organism>
<dbReference type="PANTHER" id="PTHR43856">
    <property type="entry name" value="CARDIOLIPIN HYDROLASE"/>
    <property type="match status" value="1"/>
</dbReference>
<accession>A0A7C1NBN2</accession>
<dbReference type="EMBL" id="DSLG01000002">
    <property type="protein sequence ID" value="HEA86643.1"/>
    <property type="molecule type" value="Genomic_DNA"/>
</dbReference>
<dbReference type="InterPro" id="IPR025202">
    <property type="entry name" value="PLD-like_dom"/>
</dbReference>
<comment type="catalytic activity">
    <reaction evidence="1">
        <text>a 1,2-diacyl-sn-glycero-3-phosphocholine + H2O = a 1,2-diacyl-sn-glycero-3-phosphate + choline + H(+)</text>
        <dbReference type="Rhea" id="RHEA:14445"/>
        <dbReference type="ChEBI" id="CHEBI:15354"/>
        <dbReference type="ChEBI" id="CHEBI:15377"/>
        <dbReference type="ChEBI" id="CHEBI:15378"/>
        <dbReference type="ChEBI" id="CHEBI:57643"/>
        <dbReference type="ChEBI" id="CHEBI:58608"/>
        <dbReference type="EC" id="3.1.4.4"/>
    </reaction>
</comment>
<keyword evidence="6" id="KW-0443">Lipid metabolism</keyword>
<dbReference type="PANTHER" id="PTHR43856:SF1">
    <property type="entry name" value="MITOCHONDRIAL CARDIOLIPIN HYDROLASE"/>
    <property type="match status" value="1"/>
</dbReference>
<dbReference type="InterPro" id="IPR051406">
    <property type="entry name" value="PLD_domain"/>
</dbReference>
<dbReference type="GO" id="GO:0006793">
    <property type="term" value="P:phosphorus metabolic process"/>
    <property type="evidence" value="ECO:0007669"/>
    <property type="project" value="UniProtKB-ARBA"/>
</dbReference>
<dbReference type="SUPFAM" id="SSF56024">
    <property type="entry name" value="Phospholipase D/nuclease"/>
    <property type="match status" value="2"/>
</dbReference>
<dbReference type="GO" id="GO:0004630">
    <property type="term" value="F:phospholipase D activity"/>
    <property type="evidence" value="ECO:0007669"/>
    <property type="project" value="UniProtKB-EC"/>
</dbReference>
<sequence length="409" mass="45981">MLLLIIQLLVSQVGRGEIRAVYFAADSLGRRLVDFLDGATASVDYCFYNSSRSDVVEALIRAHDRGVRVRVITDNSRMDDEWVARLRNADIPVWSDAGFPGETYYMHNKFAVRDLADDDSLNDLLWTGSYNPNQDELNADFAIEIAHSGIARAYLDEFNQMWGSSGGLPVRDSARFHSRKQDVLTVHRFLIEDCPVYVYFAPQDRVVDSITAWLRQARQEIFFVIFSFTYQPLGTVMIERRQNGITVLGVIDKSGANDPASQYPVLKSSGIPVLIDSVPFGSKVLHEKIVVLDRSKVIAGSANWSNNANFNNDENVLFIFSSNVAKRFYPELVARYRESGGSLPPGIREGDKERPVIRFRRARSRFRSALGDVIYDSAGRRIAPGGIMTSGLYFQLAPDSGSFRLVFLH</sequence>
<evidence type="ECO:0000256" key="3">
    <source>
        <dbReference type="ARBA" id="ARBA00012027"/>
    </source>
</evidence>
<name>A0A7C1NBN2_UNCW3</name>
<gene>
    <name evidence="8" type="ORF">ENP94_01355</name>
</gene>